<comment type="caution">
    <text evidence="1">The sequence shown here is derived from an EMBL/GenBank/DDBJ whole genome shotgun (WGS) entry which is preliminary data.</text>
</comment>
<accession>A0ABQ3A7X8</accession>
<proteinExistence type="predicted"/>
<organism evidence="1 2">
    <name type="scientific">Streptomyces xanthochromogenes</name>
    <dbReference type="NCBI Taxonomy" id="67384"/>
    <lineage>
        <taxon>Bacteria</taxon>
        <taxon>Bacillati</taxon>
        <taxon>Actinomycetota</taxon>
        <taxon>Actinomycetes</taxon>
        <taxon>Kitasatosporales</taxon>
        <taxon>Streptomycetaceae</taxon>
        <taxon>Streptomyces</taxon>
    </lineage>
</organism>
<evidence type="ECO:0008006" key="3">
    <source>
        <dbReference type="Google" id="ProtNLM"/>
    </source>
</evidence>
<protein>
    <recommendedName>
        <fullName evidence="3">Secreted protein</fullName>
    </recommendedName>
</protein>
<reference evidence="2" key="1">
    <citation type="journal article" date="2019" name="Int. J. Syst. Evol. Microbiol.">
        <title>The Global Catalogue of Microorganisms (GCM) 10K type strain sequencing project: providing services to taxonomists for standard genome sequencing and annotation.</title>
        <authorList>
            <consortium name="The Broad Institute Genomics Platform"/>
            <consortium name="The Broad Institute Genome Sequencing Center for Infectious Disease"/>
            <person name="Wu L."/>
            <person name="Ma J."/>
        </authorList>
    </citation>
    <scope>NUCLEOTIDE SEQUENCE [LARGE SCALE GENOMIC DNA]</scope>
    <source>
        <strain evidence="2">JCM 4594</strain>
    </source>
</reference>
<dbReference type="Proteomes" id="UP000600946">
    <property type="component" value="Unassembled WGS sequence"/>
</dbReference>
<dbReference type="RefSeq" id="WP_190027709.1">
    <property type="nucleotide sequence ID" value="NZ_BMUU01000006.1"/>
</dbReference>
<sequence>MPGTRKTVVVALAVLIAAGFVYLPSDHGRPAPATADTRRFVLILAGVSGAKESGKFDLEVAARTEARTSACMESHGFQYLPRNPHSVVDVEDASDFSSLDYARGHGFGISVFPHFAPDAPAAKGYIKTLSAASLKSYDAALPGCVESSQRATEKEYGIPEANSEWTRVDGEVQHDERYRAALETWRACAAAAGHPARSRLALITDLRKEYTSVMAALRGGDQVLSQDQLAALAARNPTWQKLHRAEVDAAVATFPCSQAADRTYASTFLQHLDHQG</sequence>
<keyword evidence="2" id="KW-1185">Reference proteome</keyword>
<name>A0ABQ3A7X8_9ACTN</name>
<dbReference type="GeneID" id="96291733"/>
<gene>
    <name evidence="1" type="ORF">GCM10010326_37900</name>
</gene>
<dbReference type="EMBL" id="BMUU01000006">
    <property type="protein sequence ID" value="GGY40324.1"/>
    <property type="molecule type" value="Genomic_DNA"/>
</dbReference>
<evidence type="ECO:0000313" key="2">
    <source>
        <dbReference type="Proteomes" id="UP000600946"/>
    </source>
</evidence>
<evidence type="ECO:0000313" key="1">
    <source>
        <dbReference type="EMBL" id="GGY40324.1"/>
    </source>
</evidence>